<sequence length="324" mass="36666">MFNREKPQYIEDSKVRYTLREMKKNASVYVLLAPYFILFTIFTIIPVLLSLPMGFTNFNMVQFPQFVGLSNFYSLILEDEVFLKAIQNTLVFAIITGPLSYIMCFILAWLINEMPRALKTMFTFIFYAPTLAGNIYTTWQLIFSGDTYGIANSYLLDLGIINSARQWLTDANYIMGVVIVVQLWMSLGAGFLALRAGLQGIPKDRYEAGAIEGIKNRTQQLLLVTVPAMGPQLLFAAVMQITASFTAGDVGRFLTAFPSTDYAAHTIMTHAYDYGSIRYEMGYSSVQQRNAEKKSGSWSCQAPARLPSGQREQTQYRRGKFRKN</sequence>
<dbReference type="GO" id="GO:0005886">
    <property type="term" value="C:plasma membrane"/>
    <property type="evidence" value="ECO:0007669"/>
    <property type="project" value="UniProtKB-SubCell"/>
</dbReference>
<feature type="transmembrane region" description="Helical" evidence="8">
    <location>
        <begin position="124"/>
        <end position="143"/>
    </location>
</feature>
<dbReference type="InterPro" id="IPR051393">
    <property type="entry name" value="ABC_transporter_permease"/>
</dbReference>
<keyword evidence="6 8" id="KW-0472">Membrane</keyword>
<dbReference type="PANTHER" id="PTHR30193:SF37">
    <property type="entry name" value="INNER MEMBRANE ABC TRANSPORTER PERMEASE PROTEIN YCJO"/>
    <property type="match status" value="1"/>
</dbReference>
<dbReference type="GO" id="GO:0055085">
    <property type="term" value="P:transmembrane transport"/>
    <property type="evidence" value="ECO:0007669"/>
    <property type="project" value="InterPro"/>
</dbReference>
<dbReference type="CDD" id="cd06261">
    <property type="entry name" value="TM_PBP2"/>
    <property type="match status" value="1"/>
</dbReference>
<accession>K1TLI5</accession>
<dbReference type="AlphaFoldDB" id="K1TLI5"/>
<feature type="transmembrane region" description="Helical" evidence="8">
    <location>
        <begin position="90"/>
        <end position="112"/>
    </location>
</feature>
<gene>
    <name evidence="9" type="ORF">LEA_05960</name>
</gene>
<evidence type="ECO:0000256" key="5">
    <source>
        <dbReference type="ARBA" id="ARBA00022989"/>
    </source>
</evidence>
<evidence type="ECO:0000256" key="2">
    <source>
        <dbReference type="ARBA" id="ARBA00022448"/>
    </source>
</evidence>
<keyword evidence="3" id="KW-1003">Cell membrane</keyword>
<keyword evidence="4 8" id="KW-0812">Transmembrane</keyword>
<protein>
    <submittedName>
        <fullName evidence="9">Binding-protein-dependent transport system inner membrane component</fullName>
    </submittedName>
</protein>
<dbReference type="EMBL" id="AJWY01003893">
    <property type="protein sequence ID" value="EKC73967.1"/>
    <property type="molecule type" value="Genomic_DNA"/>
</dbReference>
<feature type="transmembrane region" description="Helical" evidence="8">
    <location>
        <begin position="26"/>
        <end position="49"/>
    </location>
</feature>
<evidence type="ECO:0000256" key="4">
    <source>
        <dbReference type="ARBA" id="ARBA00022692"/>
    </source>
</evidence>
<evidence type="ECO:0000313" key="9">
    <source>
        <dbReference type="EMBL" id="EKC73967.1"/>
    </source>
</evidence>
<dbReference type="SUPFAM" id="SSF161098">
    <property type="entry name" value="MetI-like"/>
    <property type="match status" value="1"/>
</dbReference>
<keyword evidence="5 8" id="KW-1133">Transmembrane helix</keyword>
<evidence type="ECO:0000256" key="3">
    <source>
        <dbReference type="ARBA" id="ARBA00022475"/>
    </source>
</evidence>
<feature type="region of interest" description="Disordered" evidence="7">
    <location>
        <begin position="294"/>
        <end position="324"/>
    </location>
</feature>
<comment type="subcellular location">
    <subcellularLocation>
        <location evidence="1">Cell membrane</location>
        <topology evidence="1">Multi-pass membrane protein</topology>
    </subcellularLocation>
</comment>
<evidence type="ECO:0000256" key="6">
    <source>
        <dbReference type="ARBA" id="ARBA00023136"/>
    </source>
</evidence>
<name>K1TLI5_9ZZZZ</name>
<proteinExistence type="predicted"/>
<dbReference type="InterPro" id="IPR000515">
    <property type="entry name" value="MetI-like"/>
</dbReference>
<keyword evidence="2" id="KW-0813">Transport</keyword>
<evidence type="ECO:0000256" key="7">
    <source>
        <dbReference type="SAM" id="MobiDB-lite"/>
    </source>
</evidence>
<dbReference type="PANTHER" id="PTHR30193">
    <property type="entry name" value="ABC TRANSPORTER PERMEASE PROTEIN"/>
    <property type="match status" value="1"/>
</dbReference>
<comment type="caution">
    <text evidence="9">The sequence shown here is derived from an EMBL/GenBank/DDBJ whole genome shotgun (WGS) entry which is preliminary data.</text>
</comment>
<reference evidence="9" key="1">
    <citation type="journal article" date="2013" name="Environ. Microbiol.">
        <title>Microbiota from the distal guts of lean and obese adolescents exhibit partial functional redundancy besides clear differences in community structure.</title>
        <authorList>
            <person name="Ferrer M."/>
            <person name="Ruiz A."/>
            <person name="Lanza F."/>
            <person name="Haange S.B."/>
            <person name="Oberbach A."/>
            <person name="Till H."/>
            <person name="Bargiela R."/>
            <person name="Campoy C."/>
            <person name="Segura M.T."/>
            <person name="Richter M."/>
            <person name="von Bergen M."/>
            <person name="Seifert J."/>
            <person name="Suarez A."/>
        </authorList>
    </citation>
    <scope>NUCLEOTIDE SEQUENCE</scope>
</reference>
<evidence type="ECO:0000256" key="8">
    <source>
        <dbReference type="SAM" id="Phobius"/>
    </source>
</evidence>
<feature type="non-terminal residue" evidence="9">
    <location>
        <position position="324"/>
    </location>
</feature>
<dbReference type="InterPro" id="IPR035906">
    <property type="entry name" value="MetI-like_sf"/>
</dbReference>
<dbReference type="Gene3D" id="1.10.3720.10">
    <property type="entry name" value="MetI-like"/>
    <property type="match status" value="1"/>
</dbReference>
<feature type="transmembrane region" description="Helical" evidence="8">
    <location>
        <begin position="173"/>
        <end position="194"/>
    </location>
</feature>
<organism evidence="9">
    <name type="scientific">human gut metagenome</name>
    <dbReference type="NCBI Taxonomy" id="408170"/>
    <lineage>
        <taxon>unclassified sequences</taxon>
        <taxon>metagenomes</taxon>
        <taxon>organismal metagenomes</taxon>
    </lineage>
</organism>
<evidence type="ECO:0000256" key="1">
    <source>
        <dbReference type="ARBA" id="ARBA00004651"/>
    </source>
</evidence>